<dbReference type="SUPFAM" id="SSF53098">
    <property type="entry name" value="Ribonuclease H-like"/>
    <property type="match status" value="1"/>
</dbReference>
<evidence type="ECO:0000313" key="3">
    <source>
        <dbReference type="Proteomes" id="UP000053815"/>
    </source>
</evidence>
<reference evidence="2" key="1">
    <citation type="submission" date="2014-09" db="EMBL/GenBank/DDBJ databases">
        <title>Draft genome sequence of an oleaginous Mucoromycotina fungus Mucor ambiguus NBRC6742.</title>
        <authorList>
            <person name="Takeda I."/>
            <person name="Yamane N."/>
            <person name="Morita T."/>
            <person name="Tamano K."/>
            <person name="Machida M."/>
            <person name="Baker S."/>
            <person name="Koike H."/>
        </authorList>
    </citation>
    <scope>NUCLEOTIDE SEQUENCE</scope>
    <source>
        <strain evidence="2">NBRC 6742</strain>
    </source>
</reference>
<proteinExistence type="predicted"/>
<dbReference type="InterPro" id="IPR038717">
    <property type="entry name" value="Tc1-like_DDE_dom"/>
</dbReference>
<evidence type="ECO:0000259" key="1">
    <source>
        <dbReference type="Pfam" id="PF13358"/>
    </source>
</evidence>
<dbReference type="GO" id="GO:0003676">
    <property type="term" value="F:nucleic acid binding"/>
    <property type="evidence" value="ECO:0007669"/>
    <property type="project" value="InterPro"/>
</dbReference>
<dbReference type="AlphaFoldDB" id="A0A0C9MBL9"/>
<evidence type="ECO:0000313" key="2">
    <source>
        <dbReference type="EMBL" id="GAN08001.1"/>
    </source>
</evidence>
<protein>
    <recommendedName>
        <fullName evidence="1">Tc1-like transposase DDE domain-containing protein</fullName>
    </recommendedName>
</protein>
<dbReference type="PANTHER" id="PTHR46564:SF1">
    <property type="entry name" value="TRANSPOSASE"/>
    <property type="match status" value="1"/>
</dbReference>
<feature type="domain" description="Tc1-like transposase DDE" evidence="1">
    <location>
        <begin position="294"/>
        <end position="401"/>
    </location>
</feature>
<name>A0A0C9MBL9_9FUNG</name>
<dbReference type="NCBIfam" id="NF033545">
    <property type="entry name" value="transpos_IS630"/>
    <property type="match status" value="1"/>
</dbReference>
<dbReference type="Pfam" id="PF13358">
    <property type="entry name" value="DDE_3"/>
    <property type="match status" value="1"/>
</dbReference>
<organism evidence="2">
    <name type="scientific">Mucor ambiguus</name>
    <dbReference type="NCBI Taxonomy" id="91626"/>
    <lineage>
        <taxon>Eukaryota</taxon>
        <taxon>Fungi</taxon>
        <taxon>Fungi incertae sedis</taxon>
        <taxon>Mucoromycota</taxon>
        <taxon>Mucoromycotina</taxon>
        <taxon>Mucoromycetes</taxon>
        <taxon>Mucorales</taxon>
        <taxon>Mucorineae</taxon>
        <taxon>Mucoraceae</taxon>
        <taxon>Mucor</taxon>
    </lineage>
</organism>
<dbReference type="PANTHER" id="PTHR46564">
    <property type="entry name" value="TRANSPOSASE"/>
    <property type="match status" value="1"/>
</dbReference>
<dbReference type="Proteomes" id="UP000053815">
    <property type="component" value="Unassembled WGS sequence"/>
</dbReference>
<keyword evidence="3" id="KW-1185">Reference proteome</keyword>
<gene>
    <name evidence="2" type="ORF">MAM1_0185c07506</name>
</gene>
<dbReference type="InterPro" id="IPR012337">
    <property type="entry name" value="RNaseH-like_sf"/>
</dbReference>
<sequence length="403" mass="46281">MSLKYFVEDGLGGVFNEDGSEAMDWDEEVDNPYRTQTLTSLKQWRMHQTALEPEAYDQARVDVVMAELEADITCSRKTYNIYTDEQKALFLYLLRFKFLKVKSAAERAAINPRTAQGWVKRMNEDPEWNIYGKLTNKVNRAGSQLQDEHKHFLINLFDEEPQATRKDAVDALTAAFEGFNLKESQVGTFIRNECNLTVKRITRHPKARNSPDTLLKRKVWVEKWSQTDMDYLSNCVFVDESAFDINMRPSTARSEKGTPAVVTTPSTRAVSHTILGAVSAMGVVNIEIRLPNQKPKRIKVDGARKRKQPQPKKATSKGTVTGHYMLFLQNTMNFMDQFPEMKGFYIVMDNAPIHTADDIDQMVTKRGYKSIYLPPYSPELNPIENFWSTMKSYVKRSKFSSVH</sequence>
<dbReference type="Gene3D" id="3.30.420.10">
    <property type="entry name" value="Ribonuclease H-like superfamily/Ribonuclease H"/>
    <property type="match status" value="1"/>
</dbReference>
<dbReference type="InterPro" id="IPR036397">
    <property type="entry name" value="RNaseH_sf"/>
</dbReference>
<dbReference type="EMBL" id="DF836474">
    <property type="protein sequence ID" value="GAN08001.1"/>
    <property type="molecule type" value="Genomic_DNA"/>
</dbReference>
<dbReference type="STRING" id="91626.A0A0C9MBL9"/>
<dbReference type="InterPro" id="IPR047655">
    <property type="entry name" value="Transpos_IS630-like"/>
</dbReference>
<dbReference type="OrthoDB" id="2283132at2759"/>
<accession>A0A0C9MBL9</accession>